<feature type="binding site" evidence="8">
    <location>
        <begin position="13"/>
        <end position="18"/>
    </location>
    <ligand>
        <name>NADP(+)</name>
        <dbReference type="ChEBI" id="CHEBI:58349"/>
    </ligand>
</feature>
<evidence type="ECO:0000256" key="9">
    <source>
        <dbReference type="RuleBase" id="RU000485"/>
    </source>
</evidence>
<dbReference type="FunFam" id="1.10.1040.10:FF:000002">
    <property type="entry name" value="6-phosphogluconate dehydrogenase, decarboxylating"/>
    <property type="match status" value="1"/>
</dbReference>
<feature type="binding site" description="in other chain" evidence="7">
    <location>
        <position position="263"/>
    </location>
    <ligand>
        <name>substrate</name>
        <note>ligand shared between dimeric partners</note>
    </ligand>
</feature>
<dbReference type="InterPro" id="IPR006115">
    <property type="entry name" value="6PGDH_NADP-bd"/>
</dbReference>
<feature type="binding site" description="in other chain" evidence="7">
    <location>
        <position position="194"/>
    </location>
    <ligand>
        <name>substrate</name>
        <note>ligand shared between dimeric partners</note>
    </ligand>
</feature>
<dbReference type="InterPro" id="IPR006184">
    <property type="entry name" value="6PGdom_BS"/>
</dbReference>
<evidence type="ECO:0000256" key="8">
    <source>
        <dbReference type="PIRSR" id="PIRSR000109-3"/>
    </source>
</evidence>
<dbReference type="PRINTS" id="PR00076">
    <property type="entry name" value="6PGDHDRGNASE"/>
</dbReference>
<dbReference type="RefSeq" id="WP_013493290.1">
    <property type="nucleotide sequence ID" value="NC_014830.1"/>
</dbReference>
<dbReference type="EMBL" id="CP002343">
    <property type="protein sequence ID" value="ADU48976.1"/>
    <property type="molecule type" value="Genomic_DNA"/>
</dbReference>
<keyword evidence="4 9" id="KW-0311">Gluconate utilization</keyword>
<dbReference type="FunFam" id="3.40.50.720:FF:000007">
    <property type="entry name" value="6-phosphogluconate dehydrogenase, decarboxylating"/>
    <property type="match status" value="1"/>
</dbReference>
<evidence type="ECO:0000256" key="7">
    <source>
        <dbReference type="PIRSR" id="PIRSR000109-2"/>
    </source>
</evidence>
<gene>
    <name evidence="11" type="ordered locus">Intca_2469</name>
</gene>
<dbReference type="GO" id="GO:0004616">
    <property type="term" value="F:phosphogluconate dehydrogenase (decarboxylating) activity"/>
    <property type="evidence" value="ECO:0007669"/>
    <property type="project" value="UniProtKB-EC"/>
</dbReference>
<comment type="similarity">
    <text evidence="1 5 9">Belongs to the 6-phosphogluconate dehydrogenase family.</text>
</comment>
<feature type="binding site" evidence="8">
    <location>
        <position position="106"/>
    </location>
    <ligand>
        <name>NADP(+)</name>
        <dbReference type="ChEBI" id="CHEBI:58349"/>
    </ligand>
</feature>
<dbReference type="SUPFAM" id="SSF48179">
    <property type="entry name" value="6-phosphogluconate dehydrogenase C-terminal domain-like"/>
    <property type="match status" value="1"/>
</dbReference>
<dbReference type="InterPro" id="IPR036291">
    <property type="entry name" value="NAD(P)-bd_dom_sf"/>
</dbReference>
<feature type="active site" description="Proton donor" evidence="6">
    <location>
        <position position="193"/>
    </location>
</feature>
<dbReference type="SUPFAM" id="SSF51735">
    <property type="entry name" value="NAD(P)-binding Rossmann-fold domains"/>
    <property type="match status" value="1"/>
</dbReference>
<evidence type="ECO:0000256" key="2">
    <source>
        <dbReference type="ARBA" id="ARBA00011738"/>
    </source>
</evidence>
<dbReference type="AlphaFoldDB" id="E6S742"/>
<dbReference type="HOGENOM" id="CLU_024540_4_2_11"/>
<evidence type="ECO:0000259" key="10">
    <source>
        <dbReference type="SMART" id="SM01350"/>
    </source>
</evidence>
<evidence type="ECO:0000313" key="11">
    <source>
        <dbReference type="EMBL" id="ADU48976.1"/>
    </source>
</evidence>
<dbReference type="Proteomes" id="UP000008914">
    <property type="component" value="Chromosome"/>
</dbReference>
<feature type="binding site" description="in other chain" evidence="7">
    <location>
        <position position="106"/>
    </location>
    <ligand>
        <name>substrate</name>
        <note>ligand shared between dimeric partners</note>
    </ligand>
</feature>
<dbReference type="KEGG" id="ica:Intca_2469"/>
<feature type="active site" description="Proton acceptor" evidence="6">
    <location>
        <position position="186"/>
    </location>
</feature>
<dbReference type="Pfam" id="PF03446">
    <property type="entry name" value="NAD_binding_2"/>
    <property type="match status" value="1"/>
</dbReference>
<feature type="binding site" evidence="8">
    <location>
        <begin position="78"/>
        <end position="80"/>
    </location>
    <ligand>
        <name>NADP(+)</name>
        <dbReference type="ChEBI" id="CHEBI:58349"/>
    </ligand>
</feature>
<dbReference type="Gene3D" id="1.10.1040.10">
    <property type="entry name" value="N-(1-d-carboxylethyl)-l-norvaline Dehydrogenase, domain 2"/>
    <property type="match status" value="1"/>
</dbReference>
<dbReference type="Gene3D" id="1.20.5.320">
    <property type="entry name" value="6-Phosphogluconate Dehydrogenase, domain 3"/>
    <property type="match status" value="1"/>
</dbReference>
<accession>E6S742</accession>
<feature type="binding site" evidence="8">
    <location>
        <begin position="36"/>
        <end position="38"/>
    </location>
    <ligand>
        <name>NADP(+)</name>
        <dbReference type="ChEBI" id="CHEBI:58349"/>
    </ligand>
</feature>
<dbReference type="NCBIfam" id="NF006765">
    <property type="entry name" value="PRK09287.1"/>
    <property type="match status" value="1"/>
</dbReference>
<dbReference type="STRING" id="710696.Intca_2469"/>
<organism evidence="11 12">
    <name type="scientific">Intrasporangium calvum (strain ATCC 23552 / DSM 43043 / JCM 3097 / NBRC 12989 / NCIMB 10167 / NRRL B-3866 / 7 KIP)</name>
    <dbReference type="NCBI Taxonomy" id="710696"/>
    <lineage>
        <taxon>Bacteria</taxon>
        <taxon>Bacillati</taxon>
        <taxon>Actinomycetota</taxon>
        <taxon>Actinomycetes</taxon>
        <taxon>Micrococcales</taxon>
        <taxon>Intrasporangiaceae</taxon>
        <taxon>Intrasporangium</taxon>
    </lineage>
</organism>
<feature type="binding site" description="in other chain" evidence="7">
    <location>
        <position position="290"/>
    </location>
    <ligand>
        <name>substrate</name>
        <note>ligand shared between dimeric partners</note>
    </ligand>
</feature>
<dbReference type="eggNOG" id="COG0362">
    <property type="taxonomic scope" value="Bacteria"/>
</dbReference>
<evidence type="ECO:0000256" key="1">
    <source>
        <dbReference type="ARBA" id="ARBA00008419"/>
    </source>
</evidence>
<dbReference type="EC" id="1.1.1.44" evidence="5 9"/>
<evidence type="ECO:0000256" key="5">
    <source>
        <dbReference type="PIRNR" id="PIRNR000109"/>
    </source>
</evidence>
<keyword evidence="5 9" id="KW-0521">NADP</keyword>
<dbReference type="GO" id="GO:0050661">
    <property type="term" value="F:NADP binding"/>
    <property type="evidence" value="ECO:0007669"/>
    <property type="project" value="InterPro"/>
</dbReference>
<evidence type="ECO:0000256" key="3">
    <source>
        <dbReference type="ARBA" id="ARBA00023002"/>
    </source>
</evidence>
<comment type="pathway">
    <text evidence="5 9">Carbohydrate degradation; pentose phosphate pathway; D-ribulose 5-phosphate from D-glucose 6-phosphate (oxidative stage): step 3/3.</text>
</comment>
<name>E6S742_INTC7</name>
<dbReference type="InterPro" id="IPR006114">
    <property type="entry name" value="6PGDH_C"/>
</dbReference>
<dbReference type="PROSITE" id="PS00461">
    <property type="entry name" value="6PGD"/>
    <property type="match status" value="1"/>
</dbReference>
<dbReference type="InterPro" id="IPR006183">
    <property type="entry name" value="Pgluconate_DH"/>
</dbReference>
<keyword evidence="5 9" id="KW-0570">Pentose shunt</keyword>
<dbReference type="InterPro" id="IPR008927">
    <property type="entry name" value="6-PGluconate_DH-like_C_sf"/>
</dbReference>
<comment type="catalytic activity">
    <reaction evidence="5 9">
        <text>6-phospho-D-gluconate + NADP(+) = D-ribulose 5-phosphate + CO2 + NADPH</text>
        <dbReference type="Rhea" id="RHEA:10116"/>
        <dbReference type="ChEBI" id="CHEBI:16526"/>
        <dbReference type="ChEBI" id="CHEBI:57783"/>
        <dbReference type="ChEBI" id="CHEBI:58121"/>
        <dbReference type="ChEBI" id="CHEBI:58349"/>
        <dbReference type="ChEBI" id="CHEBI:58759"/>
        <dbReference type="EC" id="1.1.1.44"/>
    </reaction>
</comment>
<evidence type="ECO:0000256" key="4">
    <source>
        <dbReference type="ARBA" id="ARBA00023064"/>
    </source>
</evidence>
<feature type="domain" description="6-phosphogluconate dehydrogenase C-terminal" evidence="10">
    <location>
        <begin position="182"/>
        <end position="470"/>
    </location>
</feature>
<keyword evidence="12" id="KW-1185">Reference proteome</keyword>
<evidence type="ECO:0000256" key="6">
    <source>
        <dbReference type="PIRSR" id="PIRSR000109-1"/>
    </source>
</evidence>
<dbReference type="Gene3D" id="3.40.50.720">
    <property type="entry name" value="NAD(P)-binding Rossmann-like Domain"/>
    <property type="match status" value="1"/>
</dbReference>
<protein>
    <recommendedName>
        <fullName evidence="5 9">6-phosphogluconate dehydrogenase, decarboxylating</fullName>
        <ecNumber evidence="5 9">1.1.1.44</ecNumber>
    </recommendedName>
</protein>
<dbReference type="InterPro" id="IPR013328">
    <property type="entry name" value="6PGD_dom2"/>
</dbReference>
<feature type="binding site" description="in other chain" evidence="7">
    <location>
        <begin position="132"/>
        <end position="134"/>
    </location>
    <ligand>
        <name>substrate</name>
        <note>ligand shared between dimeric partners</note>
    </ligand>
</feature>
<dbReference type="SMART" id="SM01350">
    <property type="entry name" value="6PGD"/>
    <property type="match status" value="1"/>
</dbReference>
<dbReference type="NCBIfam" id="TIGR00873">
    <property type="entry name" value="gnd"/>
    <property type="match status" value="1"/>
</dbReference>
<dbReference type="UniPathway" id="UPA00115">
    <property type="reaction ID" value="UER00410"/>
</dbReference>
<dbReference type="PIRSF" id="PIRSF000109">
    <property type="entry name" value="6PGD"/>
    <property type="match status" value="1"/>
</dbReference>
<evidence type="ECO:0000313" key="12">
    <source>
        <dbReference type="Proteomes" id="UP000008914"/>
    </source>
</evidence>
<comment type="function">
    <text evidence="5">Catalyzes the oxidative decarboxylation of 6-phosphogluconate to ribulose 5-phosphate and CO(2), with concomitant reduction of NADP to NADPH.</text>
</comment>
<keyword evidence="3 5" id="KW-0560">Oxidoreductase</keyword>
<sequence length="478" mass="51035">MSTPAQANIGVIGLAVMGSNLARNLARHGHTVAVFNRTHARTLAHLESHRAEGAFVGAETLEEFVAALVRPRRVVIMVQAGPGTDAVIDQLAPLLEEGDIIVDGGNAHFEDTRRREARLREVGLHFVGTGISGGEVGALEGPSIMPGGSPESYAALGPILESIAAQVDGEPCCAHLGPDGAGHFVKMVHNGIEYADMQFIAEAYDVLTAAGLTAPEAADVFREWNTGELDSFLIEITAEVLDQVDAATGRPLVELIVDAAEQKGTGLWTVQTALELGVPVSTIAESVFARSASGDRAVREAARGVLRGPDRELPAVERRQLVDDVRDALWSSKVVAYAQGLEQIRKASDEYHWGVDIATVARLWRGGCIIRARLLKQISDEYAVGRLATLLVAPSIRSGLAERQGAWRRVVAAATTAGVPVPGFSSALAYYDTVRAERLPAALVQGLRDNFGAHTYGRVDRAGAFHTLWSSDRTEVQL</sequence>
<feature type="binding site" evidence="7">
    <location>
        <position position="454"/>
    </location>
    <ligand>
        <name>substrate</name>
        <note>ligand shared between dimeric partners</note>
    </ligand>
</feature>
<reference evidence="11 12" key="1">
    <citation type="journal article" date="2010" name="Stand. Genomic Sci.">
        <title>Complete genome sequence of Intrasporangium calvum type strain (7 KIP).</title>
        <authorList>
            <person name="Del Rio T.G."/>
            <person name="Chertkov O."/>
            <person name="Yasawong M."/>
            <person name="Lucas S."/>
            <person name="Deshpande S."/>
            <person name="Cheng J.F."/>
            <person name="Detter C."/>
            <person name="Tapia R."/>
            <person name="Han C."/>
            <person name="Goodwin L."/>
            <person name="Pitluck S."/>
            <person name="Liolios K."/>
            <person name="Ivanova N."/>
            <person name="Mavromatis K."/>
            <person name="Pati A."/>
            <person name="Chen A."/>
            <person name="Palaniappan K."/>
            <person name="Land M."/>
            <person name="Hauser L."/>
            <person name="Chang Y.J."/>
            <person name="Jeffries C.D."/>
            <person name="Rohde M."/>
            <person name="Pukall R."/>
            <person name="Sikorski J."/>
            <person name="Goker M."/>
            <person name="Woyke T."/>
            <person name="Bristow J."/>
            <person name="Eisen J.A."/>
            <person name="Markowitz V."/>
            <person name="Hugenholtz P."/>
            <person name="Kyrpides N.C."/>
            <person name="Klenk H.P."/>
            <person name="Lapidus A."/>
        </authorList>
    </citation>
    <scope>NUCLEOTIDE SEQUENCE [LARGE SCALE GENOMIC DNA]</scope>
    <source>
        <strain evidence="12">ATCC 23552 / DSM 43043 / JCM 3097 / NBRC 12989 / 7 KIP</strain>
    </source>
</reference>
<proteinExistence type="inferred from homology"/>
<comment type="subunit">
    <text evidence="2 5">Homodimer.</text>
</comment>
<dbReference type="Pfam" id="PF00393">
    <property type="entry name" value="6PGD"/>
    <property type="match status" value="1"/>
</dbReference>
<dbReference type="PANTHER" id="PTHR11811">
    <property type="entry name" value="6-PHOSPHOGLUCONATE DEHYDROGENASE"/>
    <property type="match status" value="1"/>
</dbReference>
<dbReference type="InterPro" id="IPR006113">
    <property type="entry name" value="6PGDH_Gnd/GntZ"/>
</dbReference>
<feature type="binding site" description="in other chain" evidence="7">
    <location>
        <begin position="189"/>
        <end position="190"/>
    </location>
    <ligand>
        <name>substrate</name>
        <note>ligand shared between dimeric partners</note>
    </ligand>
</feature>
<feature type="binding site" evidence="7">
    <location>
        <position position="448"/>
    </location>
    <ligand>
        <name>substrate</name>
        <note>ligand shared between dimeric partners</note>
    </ligand>
</feature>
<dbReference type="GO" id="GO:0006098">
    <property type="term" value="P:pentose-phosphate shunt"/>
    <property type="evidence" value="ECO:0007669"/>
    <property type="project" value="UniProtKB-UniPathway"/>
</dbReference>
<dbReference type="GO" id="GO:0019521">
    <property type="term" value="P:D-gluconate metabolic process"/>
    <property type="evidence" value="ECO:0007669"/>
    <property type="project" value="UniProtKB-KW"/>
</dbReference>